<accession>A0AAV4DJ82</accession>
<comment type="caution">
    <text evidence="2">The sequence shown here is derived from an EMBL/GenBank/DDBJ whole genome shotgun (WGS) entry which is preliminary data.</text>
</comment>
<evidence type="ECO:0000313" key="2">
    <source>
        <dbReference type="EMBL" id="GFO44244.1"/>
    </source>
</evidence>
<feature type="region of interest" description="Disordered" evidence="1">
    <location>
        <begin position="258"/>
        <end position="278"/>
    </location>
</feature>
<feature type="region of interest" description="Disordered" evidence="1">
    <location>
        <begin position="180"/>
        <end position="206"/>
    </location>
</feature>
<feature type="compositionally biased region" description="Polar residues" evidence="1">
    <location>
        <begin position="321"/>
        <end position="330"/>
    </location>
</feature>
<feature type="region of interest" description="Disordered" evidence="1">
    <location>
        <begin position="54"/>
        <end position="88"/>
    </location>
</feature>
<sequence length="504" mass="54692">MDQMIAVEMCEVLNPMMALNKLTVYSNPRHGITHAVTDNVIAADTTKYRNPLDKLLPEHDKLTPQPKLDKAEKSEKIDGEKETEEKISAPNESHRLLRHRKEQTNVLRNTDSNHSPNEQIKTDLVEIFNCVAKKPAAQNPAKNCLGNTDSVNKPLEEAANTVVASTTPAEITCPKTANILPAVTADPPPPPVDTGRYSRGVKQTTKESSARTARLFVPLVKETSTFSGALCCGKDLKTIPVSQCVSPFSPPVDRQAKLNRRRRHNQQSELQPSGNHFIEVPEINADLTSSTSFATNSSEANASSVELLPVLPPILRRNLSSPCDSLQSPPLQRHRSSRSPSGLHSPTLTSTQTIQIAARSALCTISSSSSSPSFDEDSIISIRQGSAKIPQLEKTENFTETTESKGALSTLRGNLRRVKANVAAPTSNSSKATASLLRKVYQSGGKRALSPTKSPKEIKRTPAVSSLNLGSESALGKKANLSRHNASCNEVSEERSCKRGTHLK</sequence>
<organism evidence="2 3">
    <name type="scientific">Plakobranchus ocellatus</name>
    <dbReference type="NCBI Taxonomy" id="259542"/>
    <lineage>
        <taxon>Eukaryota</taxon>
        <taxon>Metazoa</taxon>
        <taxon>Spiralia</taxon>
        <taxon>Lophotrochozoa</taxon>
        <taxon>Mollusca</taxon>
        <taxon>Gastropoda</taxon>
        <taxon>Heterobranchia</taxon>
        <taxon>Euthyneura</taxon>
        <taxon>Panpulmonata</taxon>
        <taxon>Sacoglossa</taxon>
        <taxon>Placobranchoidea</taxon>
        <taxon>Plakobranchidae</taxon>
        <taxon>Plakobranchus</taxon>
    </lineage>
</organism>
<feature type="region of interest" description="Disordered" evidence="1">
    <location>
        <begin position="321"/>
        <end position="349"/>
    </location>
</feature>
<dbReference type="EMBL" id="BLXT01007949">
    <property type="protein sequence ID" value="GFO44244.1"/>
    <property type="molecule type" value="Genomic_DNA"/>
</dbReference>
<evidence type="ECO:0000313" key="3">
    <source>
        <dbReference type="Proteomes" id="UP000735302"/>
    </source>
</evidence>
<feature type="compositionally biased region" description="Polar residues" evidence="1">
    <location>
        <begin position="338"/>
        <end position="349"/>
    </location>
</feature>
<keyword evidence="3" id="KW-1185">Reference proteome</keyword>
<evidence type="ECO:0000256" key="1">
    <source>
        <dbReference type="SAM" id="MobiDB-lite"/>
    </source>
</evidence>
<protein>
    <submittedName>
        <fullName evidence="2">Uncharacterized protein</fullName>
    </submittedName>
</protein>
<gene>
    <name evidence="2" type="ORF">PoB_007074900</name>
</gene>
<proteinExistence type="predicted"/>
<feature type="region of interest" description="Disordered" evidence="1">
    <location>
        <begin position="442"/>
        <end position="487"/>
    </location>
</feature>
<dbReference type="Proteomes" id="UP000735302">
    <property type="component" value="Unassembled WGS sequence"/>
</dbReference>
<name>A0AAV4DJ82_9GAST</name>
<dbReference type="AlphaFoldDB" id="A0AAV4DJ82"/>
<reference evidence="2 3" key="1">
    <citation type="journal article" date="2021" name="Elife">
        <title>Chloroplast acquisition without the gene transfer in kleptoplastic sea slugs, Plakobranchus ocellatus.</title>
        <authorList>
            <person name="Maeda T."/>
            <person name="Takahashi S."/>
            <person name="Yoshida T."/>
            <person name="Shimamura S."/>
            <person name="Takaki Y."/>
            <person name="Nagai Y."/>
            <person name="Toyoda A."/>
            <person name="Suzuki Y."/>
            <person name="Arimoto A."/>
            <person name="Ishii H."/>
            <person name="Satoh N."/>
            <person name="Nishiyama T."/>
            <person name="Hasebe M."/>
            <person name="Maruyama T."/>
            <person name="Minagawa J."/>
            <person name="Obokata J."/>
            <person name="Shigenobu S."/>
        </authorList>
    </citation>
    <scope>NUCLEOTIDE SEQUENCE [LARGE SCALE GENOMIC DNA]</scope>
</reference>